<name>A0A9P5U7B0_9AGAR</name>
<evidence type="ECO:0000313" key="1">
    <source>
        <dbReference type="EMBL" id="KAF9067698.1"/>
    </source>
</evidence>
<dbReference type="EMBL" id="JADNRY010000070">
    <property type="protein sequence ID" value="KAF9067698.1"/>
    <property type="molecule type" value="Genomic_DNA"/>
</dbReference>
<protein>
    <recommendedName>
        <fullName evidence="3">F-box domain-containing protein</fullName>
    </recommendedName>
</protein>
<dbReference type="OrthoDB" id="3266451at2759"/>
<reference evidence="1" key="1">
    <citation type="submission" date="2020-11" db="EMBL/GenBank/DDBJ databases">
        <authorList>
            <consortium name="DOE Joint Genome Institute"/>
            <person name="Ahrendt S."/>
            <person name="Riley R."/>
            <person name="Andreopoulos W."/>
            <person name="Labutti K."/>
            <person name="Pangilinan J."/>
            <person name="Ruiz-Duenas F.J."/>
            <person name="Barrasa J.M."/>
            <person name="Sanchez-Garcia M."/>
            <person name="Camarero S."/>
            <person name="Miyauchi S."/>
            <person name="Serrano A."/>
            <person name="Linde D."/>
            <person name="Babiker R."/>
            <person name="Drula E."/>
            <person name="Ayuso-Fernandez I."/>
            <person name="Pacheco R."/>
            <person name="Padilla G."/>
            <person name="Ferreira P."/>
            <person name="Barriuso J."/>
            <person name="Kellner H."/>
            <person name="Castanera R."/>
            <person name="Alfaro M."/>
            <person name="Ramirez L."/>
            <person name="Pisabarro A.G."/>
            <person name="Kuo A."/>
            <person name="Tritt A."/>
            <person name="Lipzen A."/>
            <person name="He G."/>
            <person name="Yan M."/>
            <person name="Ng V."/>
            <person name="Cullen D."/>
            <person name="Martin F."/>
            <person name="Rosso M.-N."/>
            <person name="Henrissat B."/>
            <person name="Hibbett D."/>
            <person name="Martinez A.T."/>
            <person name="Grigoriev I.V."/>
        </authorList>
    </citation>
    <scope>NUCLEOTIDE SEQUENCE</scope>
    <source>
        <strain evidence="1">AH 40177</strain>
    </source>
</reference>
<dbReference type="AlphaFoldDB" id="A0A9P5U7B0"/>
<keyword evidence="2" id="KW-1185">Reference proteome</keyword>
<gene>
    <name evidence="1" type="ORF">BDP27DRAFT_1364749</name>
</gene>
<accession>A0A9P5U7B0</accession>
<evidence type="ECO:0008006" key="3">
    <source>
        <dbReference type="Google" id="ProtNLM"/>
    </source>
</evidence>
<sequence>MFTTWLRRLQENMTQNTSSTIQSPCTIGVDLSQRIEGPIWLEKDEILLLKAKISDAQKKRRKDELAKLKNVLSPIRRAPLDILSQIFVLCCCDDSFGNRPKDILETTIRYTPLVLASVCIAWKIAAHDTPGIWSVLYLRLGDTRDKDQVWVQRWLSRSRSLPLELHLQYHGGSIYFPLERAREIMDTILGFHRQIRILDFWGRPEAIVALFPLPSSSLPLLERLSLALESHITTEPIEWKIAHGTSSDKMKFLLGSPALRDVKIVECKDISITSESLIPYNQLTSLKVDYANHHLEKPDLIVDLLQRCGNIAVLELHVPLGLEFDPATPIVLPLLRSLTIKSGGDNMGPLCHISAPSLEDLSLSWPHDLNSNLHRLCDEVIDFQRRSSSTLLSLTIREIKRLDKEVVIMLLSALPSIKLLRTVNIIYRMRLFQCLTLPGVESMSENDDHGVPMILLPHLTHLEVLGFYSSRFSAWERELLCNMIRSRLWTESDESNHSGLTCLQKVTFDQGSKLYGEQRATIAGLAGLEVAVLPIFNNFPK</sequence>
<evidence type="ECO:0000313" key="2">
    <source>
        <dbReference type="Proteomes" id="UP000772434"/>
    </source>
</evidence>
<comment type="caution">
    <text evidence="1">The sequence shown here is derived from an EMBL/GenBank/DDBJ whole genome shotgun (WGS) entry which is preliminary data.</text>
</comment>
<dbReference type="SUPFAM" id="SSF52047">
    <property type="entry name" value="RNI-like"/>
    <property type="match status" value="1"/>
</dbReference>
<proteinExistence type="predicted"/>
<organism evidence="1 2">
    <name type="scientific">Rhodocollybia butyracea</name>
    <dbReference type="NCBI Taxonomy" id="206335"/>
    <lineage>
        <taxon>Eukaryota</taxon>
        <taxon>Fungi</taxon>
        <taxon>Dikarya</taxon>
        <taxon>Basidiomycota</taxon>
        <taxon>Agaricomycotina</taxon>
        <taxon>Agaricomycetes</taxon>
        <taxon>Agaricomycetidae</taxon>
        <taxon>Agaricales</taxon>
        <taxon>Marasmiineae</taxon>
        <taxon>Omphalotaceae</taxon>
        <taxon>Rhodocollybia</taxon>
    </lineage>
</organism>
<dbReference type="Proteomes" id="UP000772434">
    <property type="component" value="Unassembled WGS sequence"/>
</dbReference>